<feature type="region of interest" description="Disordered" evidence="1">
    <location>
        <begin position="1"/>
        <end position="37"/>
    </location>
</feature>
<organism evidence="2">
    <name type="scientific">Methylobacterium bullatum</name>
    <dbReference type="NCBI Taxonomy" id="570505"/>
    <lineage>
        <taxon>Bacteria</taxon>
        <taxon>Pseudomonadati</taxon>
        <taxon>Pseudomonadota</taxon>
        <taxon>Alphaproteobacteria</taxon>
        <taxon>Hyphomicrobiales</taxon>
        <taxon>Methylobacteriaceae</taxon>
        <taxon>Methylobacterium</taxon>
    </lineage>
</organism>
<proteinExistence type="predicted"/>
<protein>
    <recommendedName>
        <fullName evidence="3">Chromosome segregation protein SMC</fullName>
    </recommendedName>
</protein>
<accession>A0A679JBH6</accession>
<dbReference type="EMBL" id="LR743510">
    <property type="protein sequence ID" value="CAA2136921.1"/>
    <property type="molecule type" value="Genomic_DNA"/>
</dbReference>
<feature type="compositionally biased region" description="Polar residues" evidence="1">
    <location>
        <begin position="13"/>
        <end position="22"/>
    </location>
</feature>
<sequence>MNQPSSVREDPQSVPQVLTSDTANKRRTTVGLTPLQTLDMEKSLREGLATAEGKQVSPVNKAVAKVDVTAAVASLKSRSEEAFSSLVAEAKAATCALQADETMLNAVVSDDFLKTALELYDGEVCPACDTPKSLEEFGAIIGGKRSKLEAVKALRERAERAITPVHDALEADYAYARSIYPHAKHLLDETELKVVAGHGAALKAAADTLKAFLPLDATLAVLEDLAPTQVIIASLKNLESRIGALPELSEQDAAQEYLITAQYRLETLRKASAAVTTAEDRATRARKVFDVYKLTSDAALEKVYADVQVDFADLYRRINADDEAAFEAKLAPSLGKLGFGVDFYGRGFFPPGAYHSEGHQDSMGLCLYLALMRHLLGSGFTFAVLDDVLMSVDAGHRREVSKLLRAEFPKTQFVLTTHDKAWLKFMGTTKLVEPKDTVHFRKWTVADGPTIWAKGDVWSEIRTLANDDDVPGAAALLRRSLEHLSSEFCQALRVKVEFSVDGHHDLGDLLDPAIGQMKTLYKDARLSADSWKDTDRVAAIQQREKAFDEAVISAKVEQWQINPSVHYNEWANLQKDEILAVVDAFHRLCVLFECDACGPIEVSPGRGSREFIQCLCGKINFSFMKKPKEKPAA</sequence>
<dbReference type="InterPro" id="IPR027417">
    <property type="entry name" value="P-loop_NTPase"/>
</dbReference>
<dbReference type="SUPFAM" id="SSF52540">
    <property type="entry name" value="P-loop containing nucleoside triphosphate hydrolases"/>
    <property type="match status" value="1"/>
</dbReference>
<evidence type="ECO:0000313" key="2">
    <source>
        <dbReference type="EMBL" id="CAA2136921.1"/>
    </source>
</evidence>
<dbReference type="AlphaFoldDB" id="A0A679JBH6"/>
<dbReference type="Gene3D" id="3.40.50.300">
    <property type="entry name" value="P-loop containing nucleotide triphosphate hydrolases"/>
    <property type="match status" value="1"/>
</dbReference>
<evidence type="ECO:0000256" key="1">
    <source>
        <dbReference type="SAM" id="MobiDB-lite"/>
    </source>
</evidence>
<dbReference type="RefSeq" id="WP_339158987.1">
    <property type="nucleotide sequence ID" value="NZ_LR743510.1"/>
</dbReference>
<keyword evidence="2" id="KW-0614">Plasmid</keyword>
<reference evidence="2" key="1">
    <citation type="submission" date="2019-12" db="EMBL/GenBank/DDBJ databases">
        <authorList>
            <person name="Cremers G."/>
        </authorList>
    </citation>
    <scope>NUCLEOTIDE SEQUENCE</scope>
    <source>
        <strain evidence="2">Mbul2</strain>
        <plasmid evidence="2">1</plasmid>
    </source>
</reference>
<evidence type="ECO:0008006" key="3">
    <source>
        <dbReference type="Google" id="ProtNLM"/>
    </source>
</evidence>
<name>A0A679JBH6_9HYPH</name>
<geneLocation type="plasmid" evidence="2">
    <name>1</name>
</geneLocation>
<gene>
    <name evidence="2" type="ORF">MBLL_00404</name>
</gene>